<dbReference type="InterPro" id="IPR016032">
    <property type="entry name" value="Sig_transdc_resp-reg_C-effctor"/>
</dbReference>
<protein>
    <submittedName>
        <fullName evidence="1">Transcriptional regulator</fullName>
    </submittedName>
</protein>
<evidence type="ECO:0000313" key="1">
    <source>
        <dbReference type="EMBL" id="KNC66422.1"/>
    </source>
</evidence>
<feature type="non-terminal residue" evidence="1">
    <location>
        <position position="1"/>
    </location>
</feature>
<dbReference type="PATRIC" id="fig|43658.6.peg.974"/>
<proteinExistence type="predicted"/>
<dbReference type="InterPro" id="IPR036388">
    <property type="entry name" value="WH-like_DNA-bd_sf"/>
</dbReference>
<dbReference type="Gene3D" id="1.10.10.10">
    <property type="entry name" value="Winged helix-like DNA-binding domain superfamily/Winged helix DNA-binding domain"/>
    <property type="match status" value="1"/>
</dbReference>
<reference evidence="2" key="1">
    <citation type="submission" date="2015-07" db="EMBL/GenBank/DDBJ databases">
        <title>Draft genome sequence of a Pseudoalteromonas rubra strain, OCN096, isolated from Kaneohe Bay, Oahu, Hawaii.</title>
        <authorList>
            <person name="Beurmann S."/>
            <person name="Ushijima B."/>
            <person name="Belcaid M."/>
            <person name="Callahan S.M."/>
            <person name="Aeby G.S."/>
        </authorList>
    </citation>
    <scope>NUCLEOTIDE SEQUENCE [LARGE SCALE GENOMIC DNA]</scope>
    <source>
        <strain evidence="2">OCN096</strain>
    </source>
</reference>
<dbReference type="EMBL" id="LFZX01000151">
    <property type="protein sequence ID" value="KNC66422.1"/>
    <property type="molecule type" value="Genomic_DNA"/>
</dbReference>
<dbReference type="Proteomes" id="UP000036850">
    <property type="component" value="Unassembled WGS sequence"/>
</dbReference>
<dbReference type="GO" id="GO:0006355">
    <property type="term" value="P:regulation of DNA-templated transcription"/>
    <property type="evidence" value="ECO:0007669"/>
    <property type="project" value="InterPro"/>
</dbReference>
<name>A0A0L0EPL6_9GAMM</name>
<dbReference type="GO" id="GO:0003677">
    <property type="term" value="F:DNA binding"/>
    <property type="evidence" value="ECO:0007669"/>
    <property type="project" value="InterPro"/>
</dbReference>
<evidence type="ECO:0000313" key="2">
    <source>
        <dbReference type="Proteomes" id="UP000036850"/>
    </source>
</evidence>
<dbReference type="SUPFAM" id="SSF46894">
    <property type="entry name" value="C-terminal effector domain of the bipartite response regulators"/>
    <property type="match status" value="1"/>
</dbReference>
<organism evidence="1 2">
    <name type="scientific">Pseudoalteromonas rubra</name>
    <dbReference type="NCBI Taxonomy" id="43658"/>
    <lineage>
        <taxon>Bacteria</taxon>
        <taxon>Pseudomonadati</taxon>
        <taxon>Pseudomonadota</taxon>
        <taxon>Gammaproteobacteria</taxon>
        <taxon>Alteromonadales</taxon>
        <taxon>Pseudoalteromonadaceae</taxon>
        <taxon>Pseudoalteromonas</taxon>
    </lineage>
</organism>
<dbReference type="AlphaFoldDB" id="A0A0L0EPL6"/>
<gene>
    <name evidence="1" type="ORF">AC626_17110</name>
</gene>
<accession>A0A0L0EPL6</accession>
<comment type="caution">
    <text evidence="1">The sequence shown here is derived from an EMBL/GenBank/DDBJ whole genome shotgun (WGS) entry which is preliminary data.</text>
</comment>
<sequence>TQAPSDCGYERNIDSHIKAIRVKMKRYDCAESLKTKRGFGYYFEDIA</sequence>